<reference evidence="1 2" key="1">
    <citation type="submission" date="2018-03" db="EMBL/GenBank/DDBJ databases">
        <title>Genomic Encyclopedia of Archaeal and Bacterial Type Strains, Phase II (KMG-II): from individual species to whole genera.</title>
        <authorList>
            <person name="Goeker M."/>
        </authorList>
    </citation>
    <scope>NUCLEOTIDE SEQUENCE [LARGE SCALE GENOMIC DNA]</scope>
    <source>
        <strain evidence="1 2">DSM 27929</strain>
    </source>
</reference>
<dbReference type="Proteomes" id="UP000238157">
    <property type="component" value="Unassembled WGS sequence"/>
</dbReference>
<gene>
    <name evidence="1" type="ORF">CLW00_108199</name>
</gene>
<evidence type="ECO:0000313" key="1">
    <source>
        <dbReference type="EMBL" id="PRY86708.1"/>
    </source>
</evidence>
<accession>A0A2T0WJ22</accession>
<proteinExistence type="predicted"/>
<comment type="caution">
    <text evidence="1">The sequence shown here is derived from an EMBL/GenBank/DDBJ whole genome shotgun (WGS) entry which is preliminary data.</text>
</comment>
<dbReference type="AlphaFoldDB" id="A0A2T0WJ22"/>
<name>A0A2T0WJ22_9BACT</name>
<evidence type="ECO:0000313" key="2">
    <source>
        <dbReference type="Proteomes" id="UP000238157"/>
    </source>
</evidence>
<protein>
    <submittedName>
        <fullName evidence="1">Uncharacterized protein</fullName>
    </submittedName>
</protein>
<sequence>MNGAFRFSFLIELTKKLISMVDVLIILGISPTFYH</sequence>
<organism evidence="1 2">
    <name type="scientific">Mongoliibacter ruber</name>
    <dbReference type="NCBI Taxonomy" id="1750599"/>
    <lineage>
        <taxon>Bacteria</taxon>
        <taxon>Pseudomonadati</taxon>
        <taxon>Bacteroidota</taxon>
        <taxon>Cytophagia</taxon>
        <taxon>Cytophagales</taxon>
        <taxon>Cyclobacteriaceae</taxon>
        <taxon>Mongoliibacter</taxon>
    </lineage>
</organism>
<dbReference type="EMBL" id="PVTR01000008">
    <property type="protein sequence ID" value="PRY86708.1"/>
    <property type="molecule type" value="Genomic_DNA"/>
</dbReference>
<keyword evidence="2" id="KW-1185">Reference proteome</keyword>